<dbReference type="RefSeq" id="WP_215795057.1">
    <property type="nucleotide sequence ID" value="NZ_JAHKKG010000016.1"/>
</dbReference>
<protein>
    <submittedName>
        <fullName evidence="3">Uncharacterized protein</fullName>
    </submittedName>
</protein>
<feature type="region of interest" description="Disordered" evidence="1">
    <location>
        <begin position="66"/>
        <end position="126"/>
    </location>
</feature>
<feature type="transmembrane region" description="Helical" evidence="2">
    <location>
        <begin position="41"/>
        <end position="63"/>
    </location>
</feature>
<comment type="caution">
    <text evidence="3">The sequence shown here is derived from an EMBL/GenBank/DDBJ whole genome shotgun (WGS) entry which is preliminary data.</text>
</comment>
<reference evidence="3 4" key="1">
    <citation type="submission" date="2021-06" db="EMBL/GenBank/DDBJ databases">
        <title>Actinoplanes lichenicola sp. nov., and Actinoplanes ovalisporus sp. nov., isolated from lichen in Thailand.</title>
        <authorList>
            <person name="Saeng-In P."/>
            <person name="Kanchanasin P."/>
            <person name="Yuki M."/>
            <person name="Kudo T."/>
            <person name="Ohkuma M."/>
            <person name="Phongsopitanun W."/>
            <person name="Tanasupawat S."/>
        </authorList>
    </citation>
    <scope>NUCLEOTIDE SEQUENCE [LARGE SCALE GENOMIC DNA]</scope>
    <source>
        <strain evidence="3 4">NBRC 110975</strain>
    </source>
</reference>
<name>A0ABS5Z2Z5_9ACTN</name>
<accession>A0ABS5Z2Z5</accession>
<dbReference type="EMBL" id="JAHKKG010000016">
    <property type="protein sequence ID" value="MBU2669886.1"/>
    <property type="molecule type" value="Genomic_DNA"/>
</dbReference>
<evidence type="ECO:0000313" key="4">
    <source>
        <dbReference type="Proteomes" id="UP001519654"/>
    </source>
</evidence>
<keyword evidence="4" id="KW-1185">Reference proteome</keyword>
<feature type="compositionally biased region" description="Basic residues" evidence="1">
    <location>
        <begin position="30"/>
        <end position="40"/>
    </location>
</feature>
<feature type="compositionally biased region" description="Low complexity" evidence="1">
    <location>
        <begin position="103"/>
        <end position="116"/>
    </location>
</feature>
<gene>
    <name evidence="3" type="ORF">KOI35_40885</name>
</gene>
<keyword evidence="2" id="KW-1133">Transmembrane helix</keyword>
<sequence>MSDDHERLRRAMSDLAEHGGGADLYERTLRKSRQSQRRARWAATGAAAVAVFAVGGAVAYATVDRSSPALPPAFSPSPSLSTAPSSAPPSSAPPTPSPPHSSAPPSSSPHSSAPTSDRPRYPDCPSAKALEKLADLPKDWYFVPSSVKCWRDWAMADPEGPTPSDGIYLFHYKAGPGWSYHSQGSSYRCPDLGITSGNPPFCETG</sequence>
<evidence type="ECO:0000256" key="1">
    <source>
        <dbReference type="SAM" id="MobiDB-lite"/>
    </source>
</evidence>
<keyword evidence="2" id="KW-0472">Membrane</keyword>
<feature type="compositionally biased region" description="Low complexity" evidence="1">
    <location>
        <begin position="76"/>
        <end position="85"/>
    </location>
</feature>
<feature type="compositionally biased region" description="Basic and acidic residues" evidence="1">
    <location>
        <begin position="1"/>
        <end position="17"/>
    </location>
</feature>
<evidence type="ECO:0000313" key="3">
    <source>
        <dbReference type="EMBL" id="MBU2669886.1"/>
    </source>
</evidence>
<keyword evidence="2" id="KW-0812">Transmembrane</keyword>
<feature type="compositionally biased region" description="Pro residues" evidence="1">
    <location>
        <begin position="86"/>
        <end position="102"/>
    </location>
</feature>
<organism evidence="3 4">
    <name type="scientific">Paractinoplanes bogorensis</name>
    <dbReference type="NCBI Taxonomy" id="1610840"/>
    <lineage>
        <taxon>Bacteria</taxon>
        <taxon>Bacillati</taxon>
        <taxon>Actinomycetota</taxon>
        <taxon>Actinomycetes</taxon>
        <taxon>Micromonosporales</taxon>
        <taxon>Micromonosporaceae</taxon>
        <taxon>Paractinoplanes</taxon>
    </lineage>
</organism>
<dbReference type="Proteomes" id="UP001519654">
    <property type="component" value="Unassembled WGS sequence"/>
</dbReference>
<feature type="region of interest" description="Disordered" evidence="1">
    <location>
        <begin position="1"/>
        <end position="42"/>
    </location>
</feature>
<proteinExistence type="predicted"/>
<evidence type="ECO:0000256" key="2">
    <source>
        <dbReference type="SAM" id="Phobius"/>
    </source>
</evidence>